<dbReference type="Gene3D" id="1.20.1250.20">
    <property type="entry name" value="MFS general substrate transporter like domains"/>
    <property type="match status" value="1"/>
</dbReference>
<feature type="transmembrane region" description="Helical" evidence="5">
    <location>
        <begin position="383"/>
        <end position="407"/>
    </location>
</feature>
<dbReference type="SUPFAM" id="SSF103473">
    <property type="entry name" value="MFS general substrate transporter"/>
    <property type="match status" value="1"/>
</dbReference>
<evidence type="ECO:0000256" key="5">
    <source>
        <dbReference type="SAM" id="Phobius"/>
    </source>
</evidence>
<sequence length="454" mass="48687">MVGNGMTDTPLNEISEAIICRNIFGQVPDPASDPRCKDSQVQAELALISGWELTFGLIPSLVVGVPFGLAADKYGRRAVILLTSVGVVLSTLLTIVICRYPETFSLRLRWLAPILMLIGGGMLTLSAMSYTVIADISTKAYRSTAFLWMATTVTACSLVASPLTYFMMNEMGAWFTLIFGFALMTLAIPIAAFVPETRPAAVVRRAETACKIAETNSRIDNHSPRWISRSYVRSTWQHLSLINRTLFAGNPTVGLLISSTIFITVGKSVVIMLLQFCTASTANLGICSQAGLLIGVKQATSLTLTALALPALSQFLLRIGMAPLVKDWWIVRVSAVISVVGSLAMGLAQTVQLFIGAMMFAECGIGLQAALRGLVTELIDETHIALVMTVLSLFMTISEMVAGPLMAQMFKVGMDWGGVWVGMPYLASAAMLSVGAVLVMIPPIVRHVATSPAV</sequence>
<feature type="transmembrane region" description="Helical" evidence="5">
    <location>
        <begin position="110"/>
        <end position="133"/>
    </location>
</feature>
<proteinExistence type="predicted"/>
<feature type="transmembrane region" description="Helical" evidence="5">
    <location>
        <begin position="296"/>
        <end position="317"/>
    </location>
</feature>
<evidence type="ECO:0000256" key="4">
    <source>
        <dbReference type="ARBA" id="ARBA00023136"/>
    </source>
</evidence>
<evidence type="ECO:0000256" key="2">
    <source>
        <dbReference type="ARBA" id="ARBA00022692"/>
    </source>
</evidence>
<dbReference type="HOGENOM" id="CLU_013756_2_1_1"/>
<feature type="transmembrane region" description="Helical" evidence="5">
    <location>
        <begin position="53"/>
        <end position="71"/>
    </location>
</feature>
<keyword evidence="7" id="KW-1185">Reference proteome</keyword>
<feature type="transmembrane region" description="Helical" evidence="5">
    <location>
        <begin position="353"/>
        <end position="371"/>
    </location>
</feature>
<evidence type="ECO:0000256" key="1">
    <source>
        <dbReference type="ARBA" id="ARBA00004141"/>
    </source>
</evidence>
<organism evidence="6 7">
    <name type="scientific">Beauveria bassiana (strain ARSEF 2860)</name>
    <name type="common">White muscardine disease fungus</name>
    <name type="synonym">Tritirachium shiotae</name>
    <dbReference type="NCBI Taxonomy" id="655819"/>
    <lineage>
        <taxon>Eukaryota</taxon>
        <taxon>Fungi</taxon>
        <taxon>Dikarya</taxon>
        <taxon>Ascomycota</taxon>
        <taxon>Pezizomycotina</taxon>
        <taxon>Sordariomycetes</taxon>
        <taxon>Hypocreomycetidae</taxon>
        <taxon>Hypocreales</taxon>
        <taxon>Cordycipitaceae</taxon>
        <taxon>Beauveria</taxon>
    </lineage>
</organism>
<reference evidence="6 7" key="1">
    <citation type="journal article" date="2012" name="Sci. Rep.">
        <title>Genomic perspectives on the evolution of fungal entomopathogenicity in Beauveria bassiana.</title>
        <authorList>
            <person name="Xiao G."/>
            <person name="Ying S.H."/>
            <person name="Zheng P."/>
            <person name="Wang Z.L."/>
            <person name="Zhang S."/>
            <person name="Xie X.Q."/>
            <person name="Shang Y."/>
            <person name="St Leger R.J."/>
            <person name="Zhao G.P."/>
            <person name="Wang C."/>
            <person name="Feng M.G."/>
        </authorList>
    </citation>
    <scope>NUCLEOTIDE SEQUENCE [LARGE SCALE GENOMIC DNA]</scope>
    <source>
        <strain evidence="6 7">ARSEF 2860</strain>
    </source>
</reference>
<dbReference type="PANTHER" id="PTHR23507:SF1">
    <property type="entry name" value="FI18259P1-RELATED"/>
    <property type="match status" value="1"/>
</dbReference>
<gene>
    <name evidence="6" type="ORF">BBA_03838</name>
</gene>
<evidence type="ECO:0000313" key="7">
    <source>
        <dbReference type="Proteomes" id="UP000002762"/>
    </source>
</evidence>
<dbReference type="InterPro" id="IPR011701">
    <property type="entry name" value="MFS"/>
</dbReference>
<dbReference type="GeneID" id="19886850"/>
<dbReference type="InterPro" id="IPR036259">
    <property type="entry name" value="MFS_trans_sf"/>
</dbReference>
<keyword evidence="3 5" id="KW-1133">Transmembrane helix</keyword>
<dbReference type="GO" id="GO:0022857">
    <property type="term" value="F:transmembrane transporter activity"/>
    <property type="evidence" value="ECO:0007669"/>
    <property type="project" value="InterPro"/>
</dbReference>
<dbReference type="PANTHER" id="PTHR23507">
    <property type="entry name" value="ZGC:174356"/>
    <property type="match status" value="1"/>
</dbReference>
<dbReference type="Proteomes" id="UP000002762">
    <property type="component" value="Unassembled WGS sequence"/>
</dbReference>
<feature type="transmembrane region" description="Helical" evidence="5">
    <location>
        <begin position="78"/>
        <end position="98"/>
    </location>
</feature>
<dbReference type="RefSeq" id="XP_008597157.1">
    <property type="nucleotide sequence ID" value="XM_008598935.1"/>
</dbReference>
<accession>J4KPD5</accession>
<keyword evidence="2 5" id="KW-0812">Transmembrane</keyword>
<dbReference type="OrthoDB" id="194139at2759"/>
<comment type="subcellular location">
    <subcellularLocation>
        <location evidence="1">Membrane</location>
        <topology evidence="1">Multi-pass membrane protein</topology>
    </subcellularLocation>
</comment>
<dbReference type="GO" id="GO:0016020">
    <property type="term" value="C:membrane"/>
    <property type="evidence" value="ECO:0007669"/>
    <property type="project" value="UniProtKB-SubCell"/>
</dbReference>
<evidence type="ECO:0000256" key="3">
    <source>
        <dbReference type="ARBA" id="ARBA00022989"/>
    </source>
</evidence>
<keyword evidence="4 5" id="KW-0472">Membrane</keyword>
<dbReference type="Pfam" id="PF07690">
    <property type="entry name" value="MFS_1"/>
    <property type="match status" value="1"/>
</dbReference>
<feature type="transmembrane region" description="Helical" evidence="5">
    <location>
        <begin position="329"/>
        <end position="347"/>
    </location>
</feature>
<feature type="transmembrane region" description="Helical" evidence="5">
    <location>
        <begin position="419"/>
        <end position="441"/>
    </location>
</feature>
<feature type="transmembrane region" description="Helical" evidence="5">
    <location>
        <begin position="173"/>
        <end position="194"/>
    </location>
</feature>
<dbReference type="EMBL" id="JH725157">
    <property type="protein sequence ID" value="EJP67264.1"/>
    <property type="molecule type" value="Genomic_DNA"/>
</dbReference>
<name>J4KPD5_BEAB2</name>
<protein>
    <submittedName>
        <fullName evidence="6">MFS transporter</fullName>
    </submittedName>
</protein>
<dbReference type="AlphaFoldDB" id="J4KPD5"/>
<evidence type="ECO:0000313" key="6">
    <source>
        <dbReference type="EMBL" id="EJP67264.1"/>
    </source>
</evidence>
<feature type="transmembrane region" description="Helical" evidence="5">
    <location>
        <begin position="253"/>
        <end position="276"/>
    </location>
</feature>
<feature type="transmembrane region" description="Helical" evidence="5">
    <location>
        <begin position="145"/>
        <end position="167"/>
    </location>
</feature>
<dbReference type="InParanoid" id="J4KPD5"/>